<dbReference type="PANTHER" id="PTHR48258">
    <property type="entry name" value="DUF4218 DOMAIN-CONTAINING PROTEIN-RELATED"/>
    <property type="match status" value="1"/>
</dbReference>
<dbReference type="EMBL" id="JAJFAZ020000004">
    <property type="protein sequence ID" value="KAI5335470.1"/>
    <property type="molecule type" value="Genomic_DNA"/>
</dbReference>
<evidence type="ECO:0000313" key="3">
    <source>
        <dbReference type="EMBL" id="KAI5335470.1"/>
    </source>
</evidence>
<dbReference type="Pfam" id="PF13960">
    <property type="entry name" value="DUF4218"/>
    <property type="match status" value="1"/>
</dbReference>
<dbReference type="AlphaFoldDB" id="A0AAD4Z774"/>
<dbReference type="InterPro" id="IPR025452">
    <property type="entry name" value="DUF4218"/>
</dbReference>
<feature type="compositionally biased region" description="Acidic residues" evidence="1">
    <location>
        <begin position="349"/>
        <end position="364"/>
    </location>
</feature>
<evidence type="ECO:0000259" key="2">
    <source>
        <dbReference type="Pfam" id="PF13960"/>
    </source>
</evidence>
<feature type="compositionally biased region" description="Polar residues" evidence="1">
    <location>
        <begin position="365"/>
        <end position="375"/>
    </location>
</feature>
<name>A0AAD4Z774_PRUDU</name>
<evidence type="ECO:0000256" key="1">
    <source>
        <dbReference type="SAM" id="MobiDB-lite"/>
    </source>
</evidence>
<feature type="domain" description="DUF4218" evidence="2">
    <location>
        <begin position="121"/>
        <end position="210"/>
    </location>
</feature>
<reference evidence="3 4" key="1">
    <citation type="journal article" date="2022" name="G3 (Bethesda)">
        <title>Whole-genome sequence and methylome profiling of the almond [Prunus dulcis (Mill.) D.A. Webb] cultivar 'Nonpareil'.</title>
        <authorList>
            <person name="D'Amico-Willman K.M."/>
            <person name="Ouma W.Z."/>
            <person name="Meulia T."/>
            <person name="Sideli G.M."/>
            <person name="Gradziel T.M."/>
            <person name="Fresnedo-Ramirez J."/>
        </authorList>
    </citation>
    <scope>NUCLEOTIDE SEQUENCE [LARGE SCALE GENOMIC DNA]</scope>
    <source>
        <strain evidence="3">Clone GOH B32 T37-40</strain>
    </source>
</reference>
<evidence type="ECO:0000313" key="4">
    <source>
        <dbReference type="Proteomes" id="UP001054821"/>
    </source>
</evidence>
<feature type="region of interest" description="Disordered" evidence="1">
    <location>
        <begin position="349"/>
        <end position="384"/>
    </location>
</feature>
<organism evidence="3 4">
    <name type="scientific">Prunus dulcis</name>
    <name type="common">Almond</name>
    <name type="synonym">Amygdalus dulcis</name>
    <dbReference type="NCBI Taxonomy" id="3755"/>
    <lineage>
        <taxon>Eukaryota</taxon>
        <taxon>Viridiplantae</taxon>
        <taxon>Streptophyta</taxon>
        <taxon>Embryophyta</taxon>
        <taxon>Tracheophyta</taxon>
        <taxon>Spermatophyta</taxon>
        <taxon>Magnoliopsida</taxon>
        <taxon>eudicotyledons</taxon>
        <taxon>Gunneridae</taxon>
        <taxon>Pentapetalae</taxon>
        <taxon>rosids</taxon>
        <taxon>fabids</taxon>
        <taxon>Rosales</taxon>
        <taxon>Rosaceae</taxon>
        <taxon>Amygdaloideae</taxon>
        <taxon>Amygdaleae</taxon>
        <taxon>Prunus</taxon>
    </lineage>
</organism>
<accession>A0AAD4Z774</accession>
<proteinExistence type="predicted"/>
<protein>
    <recommendedName>
        <fullName evidence="2">DUF4218 domain-containing protein</fullName>
    </recommendedName>
</protein>
<keyword evidence="4" id="KW-1185">Reference proteome</keyword>
<gene>
    <name evidence="3" type="ORF">L3X38_025603</name>
</gene>
<dbReference type="PANTHER" id="PTHR48258:SF6">
    <property type="entry name" value="LEUCINE-RICH REPEAT DOMAIN, L DOMAIN-CONTAINING PROTEIN"/>
    <property type="match status" value="1"/>
</dbReference>
<sequence>MHIEKNICDNIIGTLLNIEGKTKDTINARLDMIDMNIRRALHLHRDETSLVKKYPAIYTLSPHQRQSFCEFLKSVKFLDGYAANISKNVKEGGKLSVLKSHDCHVLLQRLLPVGIQLYLPKRLEVDIVFILCKLEKIFPPAFFDVMVYLVVHLPHEAKLVGSVGYRCMYSIERMLGKLRGYVRNRAWPEGSIVKGYISNESLTFCSMYLYKRVGLYTRCVVNGVRWHIKHIKETRTTQNSGVIISRTRGDQQSNFYGRLVNVVKIGFQDGYHVILFKFIQKIRHRHVWDVPENEAAHEVETIYDEGVDQDGEDIVITSRDENDLPSTSLRRDDAEPEIVEEDISLEPIEVDGYEEGFTDDDSIEEQLSGNESNSVHGDDYSDLD</sequence>
<dbReference type="Proteomes" id="UP001054821">
    <property type="component" value="Chromosome 4"/>
</dbReference>
<comment type="caution">
    <text evidence="3">The sequence shown here is derived from an EMBL/GenBank/DDBJ whole genome shotgun (WGS) entry which is preliminary data.</text>
</comment>